<dbReference type="PANTHER" id="PTHR43409">
    <property type="entry name" value="ANAEROBIC MAGNESIUM-PROTOPORPHYRIN IX MONOMETHYL ESTER CYCLASE-RELATED"/>
    <property type="match status" value="1"/>
</dbReference>
<comment type="cofactor">
    <cofactor evidence="1">
        <name>[4Fe-4S] cluster</name>
        <dbReference type="ChEBI" id="CHEBI:49883"/>
    </cofactor>
</comment>
<reference evidence="8" key="1">
    <citation type="journal article" date="2015" name="Nature">
        <title>Complex archaea that bridge the gap between prokaryotes and eukaryotes.</title>
        <authorList>
            <person name="Spang A."/>
            <person name="Saw J.H."/>
            <person name="Jorgensen S.L."/>
            <person name="Zaremba-Niedzwiedzka K."/>
            <person name="Martijn J."/>
            <person name="Lind A.E."/>
            <person name="van Eijk R."/>
            <person name="Schleper C."/>
            <person name="Guy L."/>
            <person name="Ettema T.J."/>
        </authorList>
    </citation>
    <scope>NUCLEOTIDE SEQUENCE</scope>
</reference>
<dbReference type="Pfam" id="PF02310">
    <property type="entry name" value="B12-binding"/>
    <property type="match status" value="1"/>
</dbReference>
<keyword evidence="3" id="KW-0479">Metal-binding</keyword>
<evidence type="ECO:0000256" key="3">
    <source>
        <dbReference type="ARBA" id="ARBA00022723"/>
    </source>
</evidence>
<dbReference type="EMBL" id="LAZR01023345">
    <property type="protein sequence ID" value="KKL78812.1"/>
    <property type="molecule type" value="Genomic_DNA"/>
</dbReference>
<sequence length="526" mass="60439">MKILLVVPTFHYKDRNMHYLSASDFPTGLAYIASALKKAGHKVIGLNPNNSSKYPSPLLRLANELQQIIEKENPDMIGLGGLCTDYAFLRDAIEIIRKCTVEPIVLGGGIVNNDKEFVFNLLKPDFAIWGEGEETIVKLANAVEKNTHPKGIDNLAYWTEEGAVFNKTDHEYGNLDDRPFPDYEPFGIQEMLDDYSMATRILYKYTRSYPRPMTINTARSCPFNCSFCVHQGGPKYRARSVKNIMAEIKKLYDKYQFNILIIGDELFTADKQRMIDFCNTLIQRKKRYGWDFDWMFQTHANAKFDKASMELAKKAGCYFFSYGMESASPTVLKSMNKKAKVSQFIEAIELSNEVGIGFGGNLLFGDPAETEETIEETLHFWAKYCQKSHIFLSMVIPYPGCKIFDYCIEKGIITDKERYYENIDEINYNMTSMPNALYGQWMNFFMTLERSWMLTETTKALKVEEEEMSGPMFNNGNRVHRVSVKCPYCGEDNLYRELWSKDSPVRTMGQGCQHCNKKIKIKLGIV</sequence>
<gene>
    <name evidence="8" type="ORF">LCGC14_2021100</name>
</gene>
<dbReference type="GO" id="GO:0051539">
    <property type="term" value="F:4 iron, 4 sulfur cluster binding"/>
    <property type="evidence" value="ECO:0007669"/>
    <property type="project" value="UniProtKB-KW"/>
</dbReference>
<dbReference type="GO" id="GO:0005829">
    <property type="term" value="C:cytosol"/>
    <property type="evidence" value="ECO:0007669"/>
    <property type="project" value="TreeGrafter"/>
</dbReference>
<evidence type="ECO:0000259" key="6">
    <source>
        <dbReference type="PROSITE" id="PS51332"/>
    </source>
</evidence>
<dbReference type="AlphaFoldDB" id="A0A0F9HUN3"/>
<dbReference type="PROSITE" id="PS51918">
    <property type="entry name" value="RADICAL_SAM"/>
    <property type="match status" value="1"/>
</dbReference>
<dbReference type="InterPro" id="IPR036724">
    <property type="entry name" value="Cobalamin-bd_sf"/>
</dbReference>
<evidence type="ECO:0000259" key="7">
    <source>
        <dbReference type="PROSITE" id="PS51918"/>
    </source>
</evidence>
<dbReference type="SFLD" id="SFLDS00029">
    <property type="entry name" value="Radical_SAM"/>
    <property type="match status" value="1"/>
</dbReference>
<feature type="domain" description="B12-binding" evidence="6">
    <location>
        <begin position="1"/>
        <end position="150"/>
    </location>
</feature>
<dbReference type="InterPro" id="IPR023404">
    <property type="entry name" value="rSAM_horseshoe"/>
</dbReference>
<dbReference type="Pfam" id="PF04055">
    <property type="entry name" value="Radical_SAM"/>
    <property type="match status" value="1"/>
</dbReference>
<name>A0A0F9HUN3_9ZZZZ</name>
<dbReference type="Gene3D" id="3.80.30.20">
    <property type="entry name" value="tm_1862 like domain"/>
    <property type="match status" value="1"/>
</dbReference>
<dbReference type="SMART" id="SM00729">
    <property type="entry name" value="Elp3"/>
    <property type="match status" value="1"/>
</dbReference>
<dbReference type="InterPro" id="IPR007197">
    <property type="entry name" value="rSAM"/>
</dbReference>
<dbReference type="SFLD" id="SFLDG01082">
    <property type="entry name" value="B12-binding_domain_containing"/>
    <property type="match status" value="1"/>
</dbReference>
<dbReference type="SFLD" id="SFLDG01123">
    <property type="entry name" value="methyltransferase_(Class_B)"/>
    <property type="match status" value="1"/>
</dbReference>
<dbReference type="InterPro" id="IPR058240">
    <property type="entry name" value="rSAM_sf"/>
</dbReference>
<protein>
    <submittedName>
        <fullName evidence="8">Uncharacterized protein</fullName>
    </submittedName>
</protein>
<keyword evidence="2" id="KW-0949">S-adenosyl-L-methionine</keyword>
<dbReference type="PANTHER" id="PTHR43409:SF16">
    <property type="entry name" value="SLR0320 PROTEIN"/>
    <property type="match status" value="1"/>
</dbReference>
<evidence type="ECO:0000313" key="8">
    <source>
        <dbReference type="EMBL" id="KKL78812.1"/>
    </source>
</evidence>
<evidence type="ECO:0000256" key="4">
    <source>
        <dbReference type="ARBA" id="ARBA00023004"/>
    </source>
</evidence>
<dbReference type="InterPro" id="IPR006158">
    <property type="entry name" value="Cobalamin-bd"/>
</dbReference>
<proteinExistence type="predicted"/>
<dbReference type="GO" id="GO:0003824">
    <property type="term" value="F:catalytic activity"/>
    <property type="evidence" value="ECO:0007669"/>
    <property type="project" value="InterPro"/>
</dbReference>
<comment type="caution">
    <text evidence="8">The sequence shown here is derived from an EMBL/GenBank/DDBJ whole genome shotgun (WGS) entry which is preliminary data.</text>
</comment>
<accession>A0A0F9HUN3</accession>
<keyword evidence="4" id="KW-0408">Iron</keyword>
<organism evidence="8">
    <name type="scientific">marine sediment metagenome</name>
    <dbReference type="NCBI Taxonomy" id="412755"/>
    <lineage>
        <taxon>unclassified sequences</taxon>
        <taxon>metagenomes</taxon>
        <taxon>ecological metagenomes</taxon>
    </lineage>
</organism>
<dbReference type="GO" id="GO:0046872">
    <property type="term" value="F:metal ion binding"/>
    <property type="evidence" value="ECO:0007669"/>
    <property type="project" value="UniProtKB-KW"/>
</dbReference>
<dbReference type="InterPro" id="IPR006638">
    <property type="entry name" value="Elp3/MiaA/NifB-like_rSAM"/>
</dbReference>
<dbReference type="SUPFAM" id="SSF52242">
    <property type="entry name" value="Cobalamin (vitamin B12)-binding domain"/>
    <property type="match status" value="1"/>
</dbReference>
<keyword evidence="5" id="KW-0411">Iron-sulfur</keyword>
<evidence type="ECO:0000256" key="1">
    <source>
        <dbReference type="ARBA" id="ARBA00001966"/>
    </source>
</evidence>
<dbReference type="PROSITE" id="PS51332">
    <property type="entry name" value="B12_BINDING"/>
    <property type="match status" value="1"/>
</dbReference>
<dbReference type="Gene3D" id="3.40.50.280">
    <property type="entry name" value="Cobalamin-binding domain"/>
    <property type="match status" value="1"/>
</dbReference>
<dbReference type="SUPFAM" id="SSF102114">
    <property type="entry name" value="Radical SAM enzymes"/>
    <property type="match status" value="1"/>
</dbReference>
<evidence type="ECO:0000256" key="2">
    <source>
        <dbReference type="ARBA" id="ARBA00022691"/>
    </source>
</evidence>
<dbReference type="CDD" id="cd01335">
    <property type="entry name" value="Radical_SAM"/>
    <property type="match status" value="1"/>
</dbReference>
<feature type="domain" description="Radical SAM core" evidence="7">
    <location>
        <begin position="207"/>
        <end position="429"/>
    </location>
</feature>
<evidence type="ECO:0000256" key="5">
    <source>
        <dbReference type="ARBA" id="ARBA00023014"/>
    </source>
</evidence>
<dbReference type="InterPro" id="IPR051198">
    <property type="entry name" value="BchE-like"/>
</dbReference>
<dbReference type="InterPro" id="IPR034466">
    <property type="entry name" value="Methyltransferase_Class_B"/>
</dbReference>
<dbReference type="GO" id="GO:0031419">
    <property type="term" value="F:cobalamin binding"/>
    <property type="evidence" value="ECO:0007669"/>
    <property type="project" value="InterPro"/>
</dbReference>